<dbReference type="GO" id="GO:0000287">
    <property type="term" value="F:magnesium ion binding"/>
    <property type="evidence" value="ECO:0007669"/>
    <property type="project" value="InterPro"/>
</dbReference>
<dbReference type="Gene3D" id="3.40.50.1220">
    <property type="entry name" value="TPP-binding domain"/>
    <property type="match status" value="1"/>
</dbReference>
<comment type="similarity">
    <text evidence="1 3">Belongs to the TPP enzyme family.</text>
</comment>
<dbReference type="InterPro" id="IPR029061">
    <property type="entry name" value="THDP-binding"/>
</dbReference>
<reference evidence="7 8" key="1">
    <citation type="journal article" date="2017" name="Int. J. Syst. Evol. Microbiol.">
        <title>Marinicauda algicola sp. nov., isolated from a marine red alga Rhodosorus marinus.</title>
        <authorList>
            <person name="Jeong S.E."/>
            <person name="Jeon S.H."/>
            <person name="Chun B.H."/>
            <person name="Kim D.W."/>
            <person name="Jeon C.O."/>
        </authorList>
    </citation>
    <scope>NUCLEOTIDE SEQUENCE [LARGE SCALE GENOMIC DNA]</scope>
    <source>
        <strain evidence="7 8">JCM 31718</strain>
    </source>
</reference>
<dbReference type="FunFam" id="3.40.50.970:FF:000007">
    <property type="entry name" value="Acetolactate synthase"/>
    <property type="match status" value="1"/>
</dbReference>
<feature type="domain" description="Thiamine pyrophosphate enzyme central" evidence="4">
    <location>
        <begin position="192"/>
        <end position="329"/>
    </location>
</feature>
<dbReference type="RefSeq" id="WP_135996884.1">
    <property type="nucleotide sequence ID" value="NZ_CP071057.1"/>
</dbReference>
<dbReference type="GO" id="GO:0003984">
    <property type="term" value="F:acetolactate synthase activity"/>
    <property type="evidence" value="ECO:0007669"/>
    <property type="project" value="TreeGrafter"/>
</dbReference>
<evidence type="ECO:0000313" key="7">
    <source>
        <dbReference type="EMBL" id="TGY87932.1"/>
    </source>
</evidence>
<feature type="domain" description="Thiamine pyrophosphate enzyme N-terminal TPP-binding" evidence="6">
    <location>
        <begin position="4"/>
        <end position="117"/>
    </location>
</feature>
<evidence type="ECO:0000313" key="8">
    <source>
        <dbReference type="Proteomes" id="UP000308054"/>
    </source>
</evidence>
<dbReference type="CDD" id="cd07035">
    <property type="entry name" value="TPP_PYR_POX_like"/>
    <property type="match status" value="1"/>
</dbReference>
<dbReference type="Pfam" id="PF02775">
    <property type="entry name" value="TPP_enzyme_C"/>
    <property type="match status" value="1"/>
</dbReference>
<dbReference type="InterPro" id="IPR045229">
    <property type="entry name" value="TPP_enz"/>
</dbReference>
<dbReference type="SUPFAM" id="SSF52467">
    <property type="entry name" value="DHS-like NAD/FAD-binding domain"/>
    <property type="match status" value="1"/>
</dbReference>
<keyword evidence="2 3" id="KW-0786">Thiamine pyrophosphate</keyword>
<dbReference type="Gene3D" id="3.40.50.970">
    <property type="match status" value="2"/>
</dbReference>
<dbReference type="GO" id="GO:0009097">
    <property type="term" value="P:isoleucine biosynthetic process"/>
    <property type="evidence" value="ECO:0007669"/>
    <property type="project" value="TreeGrafter"/>
</dbReference>
<evidence type="ECO:0000256" key="1">
    <source>
        <dbReference type="ARBA" id="ARBA00007812"/>
    </source>
</evidence>
<evidence type="ECO:0000259" key="6">
    <source>
        <dbReference type="Pfam" id="PF02776"/>
    </source>
</evidence>
<evidence type="ECO:0000259" key="5">
    <source>
        <dbReference type="Pfam" id="PF02775"/>
    </source>
</evidence>
<evidence type="ECO:0000259" key="4">
    <source>
        <dbReference type="Pfam" id="PF00205"/>
    </source>
</evidence>
<proteinExistence type="inferred from homology"/>
<dbReference type="InterPro" id="IPR000399">
    <property type="entry name" value="TPP-bd_CS"/>
</dbReference>
<dbReference type="InterPro" id="IPR012001">
    <property type="entry name" value="Thiamin_PyroP_enz_TPP-bd_dom"/>
</dbReference>
<dbReference type="GO" id="GO:0009099">
    <property type="term" value="P:L-valine biosynthetic process"/>
    <property type="evidence" value="ECO:0007669"/>
    <property type="project" value="TreeGrafter"/>
</dbReference>
<feature type="domain" description="Thiamine pyrophosphate enzyme TPP-binding" evidence="5">
    <location>
        <begin position="385"/>
        <end position="531"/>
    </location>
</feature>
<keyword evidence="8" id="KW-1185">Reference proteome</keyword>
<sequence length="550" mass="59627">MPTRTGAQHLVDALLANGADMAFGVPGESYLAVLDALVDVEDRFRFITCRHEAGAANMAEAYGKLTGRPGICMVTRGPGATHAAIGVHTAMQDSTPMILLIGQVARDMREREAFQEIEYRRFFADQCKWVAEIDDPARVPEFMARAFATAMNGRPGPVVLALPEDMLVEDADAAPVPRVEPARAAPAKADMERLRAMLSEARRPFVLFGGGGWTAEAVKHARRFVERNDLPVGCTFRAKDYYDNTRPNYAGDVGIAPNPKLAERVRSADLVIALGPRLGEMTTSGYTLFTPPVARQTLVHIHPGAEELGRVYQPALAINASIPEAARALKAIEVDSSAWAGEAEAAHAEFQAFTAPLEAVSGVNLSKVFNDLFRLVKKDAIVTNGAGNYAAWLHRFFKHRSWRTQLAPTSGAMGYGVPAAIAAKLAHPEREVISVNGDGCFLMCGQELATAMRYGANVIFIVVDNGAYGTIRMHQERDYPRRVSGTDLTNPDFRKYAESFGLHASVVEHEDDFPAAFKRARGAKRPAMIVIKGDVEAIAPGKTLSAIRGG</sequence>
<accession>A0A4S2GYS2</accession>
<dbReference type="GO" id="GO:0005948">
    <property type="term" value="C:acetolactate synthase complex"/>
    <property type="evidence" value="ECO:0007669"/>
    <property type="project" value="TreeGrafter"/>
</dbReference>
<dbReference type="GO" id="GO:0030976">
    <property type="term" value="F:thiamine pyrophosphate binding"/>
    <property type="evidence" value="ECO:0007669"/>
    <property type="project" value="InterPro"/>
</dbReference>
<dbReference type="AlphaFoldDB" id="A0A4S2GYS2"/>
<dbReference type="PROSITE" id="PS00187">
    <property type="entry name" value="TPP_ENZYMES"/>
    <property type="match status" value="1"/>
</dbReference>
<dbReference type="InterPro" id="IPR029035">
    <property type="entry name" value="DHS-like_NAD/FAD-binding_dom"/>
</dbReference>
<dbReference type="Proteomes" id="UP000308054">
    <property type="component" value="Unassembled WGS sequence"/>
</dbReference>
<dbReference type="InterPro" id="IPR011766">
    <property type="entry name" value="TPP_enzyme_TPP-bd"/>
</dbReference>
<evidence type="ECO:0000256" key="3">
    <source>
        <dbReference type="RuleBase" id="RU362132"/>
    </source>
</evidence>
<comment type="caution">
    <text evidence="7">The sequence shown here is derived from an EMBL/GenBank/DDBJ whole genome shotgun (WGS) entry which is preliminary data.</text>
</comment>
<dbReference type="Pfam" id="PF02776">
    <property type="entry name" value="TPP_enzyme_N"/>
    <property type="match status" value="1"/>
</dbReference>
<dbReference type="NCBIfam" id="NF006052">
    <property type="entry name" value="PRK08199.1"/>
    <property type="match status" value="1"/>
</dbReference>
<protein>
    <submittedName>
        <fullName evidence="7">Thiamine pyrophosphate-binding protein</fullName>
    </submittedName>
</protein>
<dbReference type="Pfam" id="PF00205">
    <property type="entry name" value="TPP_enzyme_M"/>
    <property type="match status" value="1"/>
</dbReference>
<gene>
    <name evidence="7" type="ORF">E5163_13555</name>
</gene>
<dbReference type="SUPFAM" id="SSF52518">
    <property type="entry name" value="Thiamin diphosphate-binding fold (THDP-binding)"/>
    <property type="match status" value="2"/>
</dbReference>
<dbReference type="CDD" id="cd00568">
    <property type="entry name" value="TPP_enzymes"/>
    <property type="match status" value="1"/>
</dbReference>
<organism evidence="7 8">
    <name type="scientific">Marinicauda algicola</name>
    <dbReference type="NCBI Taxonomy" id="2029849"/>
    <lineage>
        <taxon>Bacteria</taxon>
        <taxon>Pseudomonadati</taxon>
        <taxon>Pseudomonadota</taxon>
        <taxon>Alphaproteobacteria</taxon>
        <taxon>Maricaulales</taxon>
        <taxon>Maricaulaceae</taxon>
        <taxon>Marinicauda</taxon>
    </lineage>
</organism>
<dbReference type="GO" id="GO:0050660">
    <property type="term" value="F:flavin adenine dinucleotide binding"/>
    <property type="evidence" value="ECO:0007669"/>
    <property type="project" value="TreeGrafter"/>
</dbReference>
<dbReference type="InterPro" id="IPR012000">
    <property type="entry name" value="Thiamin_PyroP_enz_cen_dom"/>
</dbReference>
<evidence type="ECO:0000256" key="2">
    <source>
        <dbReference type="ARBA" id="ARBA00023052"/>
    </source>
</evidence>
<dbReference type="EMBL" id="SRXW01000004">
    <property type="protein sequence ID" value="TGY87932.1"/>
    <property type="molecule type" value="Genomic_DNA"/>
</dbReference>
<dbReference type="PANTHER" id="PTHR18968">
    <property type="entry name" value="THIAMINE PYROPHOSPHATE ENZYMES"/>
    <property type="match status" value="1"/>
</dbReference>
<name>A0A4S2GYS2_9PROT</name>
<dbReference type="PANTHER" id="PTHR18968:SF120">
    <property type="entry name" value="ACETOLACTATE SYNTHASE LARGE SUBUNIT"/>
    <property type="match status" value="1"/>
</dbReference>
<dbReference type="OrthoDB" id="4494979at2"/>